<keyword evidence="1" id="KW-0646">Protease inhibitor</keyword>
<dbReference type="Pfam" id="PF01826">
    <property type="entry name" value="TIL"/>
    <property type="match status" value="1"/>
</dbReference>
<dbReference type="InterPro" id="IPR002919">
    <property type="entry name" value="TIL_dom"/>
</dbReference>
<feature type="signal peptide" evidence="3">
    <location>
        <begin position="1"/>
        <end position="21"/>
    </location>
</feature>
<reference evidence="5" key="1">
    <citation type="submission" date="2021-12" db="EMBL/GenBank/DDBJ databases">
        <authorList>
            <person name="King R."/>
        </authorList>
    </citation>
    <scope>NUCLEOTIDE SEQUENCE</scope>
</reference>
<name>A0ABN8BJG0_CHISP</name>
<proteinExistence type="predicted"/>
<gene>
    <name evidence="5" type="ORF">CHILSU_LOCUS11080</name>
</gene>
<evidence type="ECO:0000259" key="4">
    <source>
        <dbReference type="Pfam" id="PF01826"/>
    </source>
</evidence>
<dbReference type="PANTHER" id="PTHR23259:SF70">
    <property type="entry name" value="ACCESSORY GLAND PROTEIN ACP62F-RELATED"/>
    <property type="match status" value="1"/>
</dbReference>
<sequence length="271" mass="29630">MLKQFFAFILWAHCLFTLSHAVSICGKNKRLVWCPENLCIPLTCAQAGFPVPCPIVGPGGPCFKFPECICIEGYLKNSNGVCVPKDECTTCGGDNNAIPGCGFLCGRHCDNNVTVNAPCACNSNGCVCRAGYVYDDKQQKCVLPSQCTVPRDNEGWSPCVDYGCEVQNCAELLLGKNCTEPVNCVGGYVCTEGYVRGRNGTCILRSLCVRDFCPKPNEFYNPCPTPGTDDLRNTTTVWPVNRQCIPACICRPNYYRNSEGICVLRPPSEQV</sequence>
<evidence type="ECO:0000256" key="2">
    <source>
        <dbReference type="ARBA" id="ARBA00023157"/>
    </source>
</evidence>
<dbReference type="Proteomes" id="UP001153292">
    <property type="component" value="Chromosome 9"/>
</dbReference>
<dbReference type="InterPro" id="IPR051368">
    <property type="entry name" value="SerProtInhib-TIL_Domain"/>
</dbReference>
<accession>A0ABN8BJG0</accession>
<keyword evidence="3" id="KW-0732">Signal</keyword>
<dbReference type="EMBL" id="OU963902">
    <property type="protein sequence ID" value="CAH0407678.1"/>
    <property type="molecule type" value="Genomic_DNA"/>
</dbReference>
<evidence type="ECO:0000313" key="5">
    <source>
        <dbReference type="EMBL" id="CAH0407678.1"/>
    </source>
</evidence>
<organism evidence="5 6">
    <name type="scientific">Chilo suppressalis</name>
    <name type="common">Asiatic rice borer moth</name>
    <dbReference type="NCBI Taxonomy" id="168631"/>
    <lineage>
        <taxon>Eukaryota</taxon>
        <taxon>Metazoa</taxon>
        <taxon>Ecdysozoa</taxon>
        <taxon>Arthropoda</taxon>
        <taxon>Hexapoda</taxon>
        <taxon>Insecta</taxon>
        <taxon>Pterygota</taxon>
        <taxon>Neoptera</taxon>
        <taxon>Endopterygota</taxon>
        <taxon>Lepidoptera</taxon>
        <taxon>Glossata</taxon>
        <taxon>Ditrysia</taxon>
        <taxon>Pyraloidea</taxon>
        <taxon>Crambidae</taxon>
        <taxon>Crambinae</taxon>
        <taxon>Chilo</taxon>
    </lineage>
</organism>
<dbReference type="PANTHER" id="PTHR23259">
    <property type="entry name" value="RIDDLE"/>
    <property type="match status" value="1"/>
</dbReference>
<feature type="chain" id="PRO_5046968211" description="TIL domain-containing protein" evidence="3">
    <location>
        <begin position="22"/>
        <end position="271"/>
    </location>
</feature>
<dbReference type="Gene3D" id="2.10.25.10">
    <property type="entry name" value="Laminin"/>
    <property type="match status" value="4"/>
</dbReference>
<evidence type="ECO:0000256" key="3">
    <source>
        <dbReference type="SAM" id="SignalP"/>
    </source>
</evidence>
<protein>
    <recommendedName>
        <fullName evidence="4">TIL domain-containing protein</fullName>
    </recommendedName>
</protein>
<keyword evidence="2" id="KW-1015">Disulfide bond</keyword>
<evidence type="ECO:0000256" key="1">
    <source>
        <dbReference type="ARBA" id="ARBA00022690"/>
    </source>
</evidence>
<dbReference type="InterPro" id="IPR036084">
    <property type="entry name" value="Ser_inhib-like_sf"/>
</dbReference>
<keyword evidence="6" id="KW-1185">Reference proteome</keyword>
<dbReference type="SUPFAM" id="SSF57567">
    <property type="entry name" value="Serine protease inhibitors"/>
    <property type="match status" value="2"/>
</dbReference>
<evidence type="ECO:0000313" key="6">
    <source>
        <dbReference type="Proteomes" id="UP001153292"/>
    </source>
</evidence>
<feature type="domain" description="TIL" evidence="4">
    <location>
        <begin position="152"/>
        <end position="208"/>
    </location>
</feature>